<keyword evidence="1" id="KW-0812">Transmembrane</keyword>
<dbReference type="AlphaFoldDB" id="A0A9P3GQC2"/>
<feature type="transmembrane region" description="Helical" evidence="1">
    <location>
        <begin position="52"/>
        <end position="74"/>
    </location>
</feature>
<keyword evidence="1" id="KW-0472">Membrane</keyword>
<evidence type="ECO:0000313" key="2">
    <source>
        <dbReference type="EMBL" id="GJE98414.1"/>
    </source>
</evidence>
<reference evidence="2 3" key="1">
    <citation type="submission" date="2021-08" db="EMBL/GenBank/DDBJ databases">
        <title>Draft Genome Sequence of Phanerochaete sordida strain YK-624.</title>
        <authorList>
            <person name="Mori T."/>
            <person name="Dohra H."/>
            <person name="Suzuki T."/>
            <person name="Kawagishi H."/>
            <person name="Hirai H."/>
        </authorList>
    </citation>
    <scope>NUCLEOTIDE SEQUENCE [LARGE SCALE GENOMIC DNA]</scope>
    <source>
        <strain evidence="2 3">YK-624</strain>
    </source>
</reference>
<accession>A0A9P3GQC2</accession>
<organism evidence="2 3">
    <name type="scientific">Phanerochaete sordida</name>
    <dbReference type="NCBI Taxonomy" id="48140"/>
    <lineage>
        <taxon>Eukaryota</taxon>
        <taxon>Fungi</taxon>
        <taxon>Dikarya</taxon>
        <taxon>Basidiomycota</taxon>
        <taxon>Agaricomycotina</taxon>
        <taxon>Agaricomycetes</taxon>
        <taxon>Polyporales</taxon>
        <taxon>Phanerochaetaceae</taxon>
        <taxon>Phanerochaete</taxon>
    </lineage>
</organism>
<evidence type="ECO:0000256" key="1">
    <source>
        <dbReference type="SAM" id="Phobius"/>
    </source>
</evidence>
<protein>
    <submittedName>
        <fullName evidence="2">Uncharacterized protein</fullName>
    </submittedName>
</protein>
<name>A0A9P3GQC2_9APHY</name>
<feature type="transmembrane region" description="Helical" evidence="1">
    <location>
        <begin position="94"/>
        <end position="113"/>
    </location>
</feature>
<dbReference type="EMBL" id="BPQB01000087">
    <property type="protein sequence ID" value="GJE98414.1"/>
    <property type="molecule type" value="Genomic_DNA"/>
</dbReference>
<comment type="caution">
    <text evidence="2">The sequence shown here is derived from an EMBL/GenBank/DDBJ whole genome shotgun (WGS) entry which is preliminary data.</text>
</comment>
<gene>
    <name evidence="2" type="ORF">PsYK624_146440</name>
</gene>
<feature type="transmembrane region" description="Helical" evidence="1">
    <location>
        <begin position="134"/>
        <end position="154"/>
    </location>
</feature>
<feature type="transmembrane region" description="Helical" evidence="1">
    <location>
        <begin position="160"/>
        <end position="178"/>
    </location>
</feature>
<sequence>MSIRQRVPFKFSDDGYAIDETGHILDEQGMAVEQEEVIQKLRDTSEKRNAQYALLLQALVALSVLLHCIFIVSPSKHSPLMVLYPPSSTTPSSSVLPLASLFALLHIFVHLNLSVQLLPPGQHIRQAFTSNSSGILPLSYPVLFGLASIAPVVAVMLRHTWLDISWWAAALLMTWIVYSGQDWVRQENEALSELEKLRYTARGA</sequence>
<keyword evidence="3" id="KW-1185">Reference proteome</keyword>
<keyword evidence="1" id="KW-1133">Transmembrane helix</keyword>
<proteinExistence type="predicted"/>
<dbReference type="Proteomes" id="UP000703269">
    <property type="component" value="Unassembled WGS sequence"/>
</dbReference>
<evidence type="ECO:0000313" key="3">
    <source>
        <dbReference type="Proteomes" id="UP000703269"/>
    </source>
</evidence>
<dbReference type="OrthoDB" id="3358048at2759"/>